<sequence length="400" mass="44994">MRVVHYCQHVLGMGHFFRSLEIDKALVDHEVTLVTGGTPLSITYPPHVQVIELPPLSMDEEFGAFIRTDKDGSKHILSEAELEIIKLQRTDILTETLKALQPDVFLIELFPFGRKQFSFELMPVLELAKQNAFPNMYTICSVRDILVEKTKQQQFEERVLSILNSYFDAVLVHTDPKVITLDATFPRINEITIPIYNTGYITPLPHDLCPEAVRESLSITPDTPFILGSIGSGSVHPEIMQQLAAASILLNRTTPHRLLISTGPFMQPDARTRIQELCAPYPHITVTDFISDFITHLSAADLSLSMAGYNTTMNLLAVDTFGLVFPFDQNREQRMRSTSLEKLGALKILEQKEMEPDRLSAILEQYVNTPAPPPQHYVDLQGAMKSVRILEQLLQSKAVG</sequence>
<proteinExistence type="predicted"/>
<evidence type="ECO:0000259" key="1">
    <source>
        <dbReference type="Pfam" id="PF04101"/>
    </source>
</evidence>
<feature type="domain" description="Glycosyl transferase family 28 C-terminal" evidence="1">
    <location>
        <begin position="253"/>
        <end position="368"/>
    </location>
</feature>
<dbReference type="Gene3D" id="3.40.50.2000">
    <property type="entry name" value="Glycogen Phosphorylase B"/>
    <property type="match status" value="1"/>
</dbReference>
<gene>
    <name evidence="2" type="ORF">SAMN05660830_01648</name>
</gene>
<protein>
    <submittedName>
        <fullName evidence="2">Predicted glycosyl transferase</fullName>
    </submittedName>
</protein>
<dbReference type="SUPFAM" id="SSF53756">
    <property type="entry name" value="UDP-Glycosyltransferase/glycogen phosphorylase"/>
    <property type="match status" value="1"/>
</dbReference>
<comment type="caution">
    <text evidence="2">The sequence shown here is derived from an EMBL/GenBank/DDBJ whole genome shotgun (WGS) entry which is preliminary data.</text>
</comment>
<dbReference type="PANTHER" id="PTHR21015">
    <property type="entry name" value="UDP-N-ACETYLGLUCOSAMINE--N-ACETYLMURAMYL-(PENTAPEPTIDE) PYROPHOSPHORYL-UNDECAPRENOL N-ACETYLGLUCOSAMINE TRANSFERASE 1"/>
    <property type="match status" value="1"/>
</dbReference>
<dbReference type="RefSeq" id="WP_020000389.1">
    <property type="nucleotide sequence ID" value="NZ_CP192219.1"/>
</dbReference>
<dbReference type="Pfam" id="PF04101">
    <property type="entry name" value="Glyco_tran_28_C"/>
    <property type="match status" value="1"/>
</dbReference>
<name>A0A8G2C9I7_9BACT</name>
<dbReference type="AlphaFoldDB" id="A0A8G2C9I7"/>
<dbReference type="Proteomes" id="UP000184001">
    <property type="component" value="Unassembled WGS sequence"/>
</dbReference>
<dbReference type="EMBL" id="FQZR01000003">
    <property type="protein sequence ID" value="SHJ10134.1"/>
    <property type="molecule type" value="Genomic_DNA"/>
</dbReference>
<reference evidence="2 3" key="1">
    <citation type="submission" date="2016-11" db="EMBL/GenBank/DDBJ databases">
        <authorList>
            <person name="Varghese N."/>
            <person name="Submissions S."/>
        </authorList>
    </citation>
    <scope>NUCLEOTIDE SEQUENCE [LARGE SCALE GENOMIC DNA]</scope>
    <source>
        <strain evidence="2 3">DSM 17919</strain>
    </source>
</reference>
<accession>A0A8G2C9I7</accession>
<dbReference type="GO" id="GO:0016758">
    <property type="term" value="F:hexosyltransferase activity"/>
    <property type="evidence" value="ECO:0007669"/>
    <property type="project" value="InterPro"/>
</dbReference>
<dbReference type="PANTHER" id="PTHR21015:SF28">
    <property type="entry name" value="SLL1722 PROTEIN"/>
    <property type="match status" value="1"/>
</dbReference>
<keyword evidence="2" id="KW-0808">Transferase</keyword>
<evidence type="ECO:0000313" key="2">
    <source>
        <dbReference type="EMBL" id="SHJ10134.1"/>
    </source>
</evidence>
<evidence type="ECO:0000313" key="3">
    <source>
        <dbReference type="Proteomes" id="UP000184001"/>
    </source>
</evidence>
<dbReference type="InterPro" id="IPR007235">
    <property type="entry name" value="Glyco_trans_28_C"/>
</dbReference>
<organism evidence="2 3">
    <name type="scientific">Halodesulfovibrio aestuarii</name>
    <dbReference type="NCBI Taxonomy" id="126333"/>
    <lineage>
        <taxon>Bacteria</taxon>
        <taxon>Pseudomonadati</taxon>
        <taxon>Thermodesulfobacteriota</taxon>
        <taxon>Desulfovibrionia</taxon>
        <taxon>Desulfovibrionales</taxon>
        <taxon>Desulfovibrionaceae</taxon>
        <taxon>Halodesulfovibrio</taxon>
    </lineage>
</organism>